<evidence type="ECO:0000313" key="2">
    <source>
        <dbReference type="Proteomes" id="UP001162972"/>
    </source>
</evidence>
<evidence type="ECO:0000313" key="1">
    <source>
        <dbReference type="EMBL" id="KAJ6402849.1"/>
    </source>
</evidence>
<organism evidence="1 2">
    <name type="scientific">Salix udensis</name>
    <dbReference type="NCBI Taxonomy" id="889485"/>
    <lineage>
        <taxon>Eukaryota</taxon>
        <taxon>Viridiplantae</taxon>
        <taxon>Streptophyta</taxon>
        <taxon>Embryophyta</taxon>
        <taxon>Tracheophyta</taxon>
        <taxon>Spermatophyta</taxon>
        <taxon>Magnoliopsida</taxon>
        <taxon>eudicotyledons</taxon>
        <taxon>Gunneridae</taxon>
        <taxon>Pentapetalae</taxon>
        <taxon>rosids</taxon>
        <taxon>fabids</taxon>
        <taxon>Malpighiales</taxon>
        <taxon>Salicaceae</taxon>
        <taxon>Saliceae</taxon>
        <taxon>Salix</taxon>
    </lineage>
</organism>
<sequence>MISWCVSFYCFLKQLSLRGKSFALRGSLFA</sequence>
<reference evidence="1 2" key="1">
    <citation type="journal article" date="2023" name="Int. J. Mol. Sci.">
        <title>De Novo Assembly and Annotation of 11 Diverse Shrub Willow (Salix) Genomes Reveals Novel Gene Organization in Sex-Linked Regions.</title>
        <authorList>
            <person name="Hyden B."/>
            <person name="Feng K."/>
            <person name="Yates T.B."/>
            <person name="Jawdy S."/>
            <person name="Cereghino C."/>
            <person name="Smart L.B."/>
            <person name="Muchero W."/>
        </authorList>
    </citation>
    <scope>NUCLEOTIDE SEQUENCE [LARGE SCALE GENOMIC DNA]</scope>
    <source>
        <tissue evidence="1">Shoot tip</tissue>
    </source>
</reference>
<dbReference type="Proteomes" id="UP001162972">
    <property type="component" value="Chromosome 4"/>
</dbReference>
<keyword evidence="2" id="KW-1185">Reference proteome</keyword>
<dbReference type="EMBL" id="JAPFFJ010000018">
    <property type="protein sequence ID" value="KAJ6402849.1"/>
    <property type="molecule type" value="Genomic_DNA"/>
</dbReference>
<protein>
    <submittedName>
        <fullName evidence="1">Uncharacterized protein</fullName>
    </submittedName>
</protein>
<dbReference type="AlphaFoldDB" id="A0AAD6JD88"/>
<gene>
    <name evidence="1" type="ORF">OIU84_014870</name>
</gene>
<name>A0AAD6JD88_9ROSI</name>
<proteinExistence type="predicted"/>
<accession>A0AAD6JD88</accession>
<comment type="caution">
    <text evidence="1">The sequence shown here is derived from an EMBL/GenBank/DDBJ whole genome shotgun (WGS) entry which is preliminary data.</text>
</comment>